<dbReference type="EMBL" id="CADIJO010000007">
    <property type="protein sequence ID" value="CAB3697986.1"/>
    <property type="molecule type" value="Genomic_DNA"/>
</dbReference>
<dbReference type="Proteomes" id="UP000494111">
    <property type="component" value="Unassembled WGS sequence"/>
</dbReference>
<dbReference type="InterPro" id="IPR033767">
    <property type="entry name" value="Tail_Gp11"/>
</dbReference>
<gene>
    <name evidence="1" type="ORF">LMG3458_02493</name>
</gene>
<protein>
    <recommendedName>
        <fullName evidence="3">Tail tubular protein A</fullName>
    </recommendedName>
</protein>
<name>A0A6S6ZWG7_9BURK</name>
<accession>A0A6S6ZWG7</accession>
<dbReference type="AlphaFoldDB" id="A0A6S6ZWG7"/>
<sequence>MSAITPLSVVNACLKSMGETPLNALDPDHPYVQTALNVLADSNTLEQQVGWWFNTDYVDLAPDPHTGFVYVPADALNLECDNTLLTQRGNRLWDRAEQTFAISQSVTGKLTREIPFNDLPKNVQQMVSLRTQLDFQNSYDADDSKYKKLYAAYNQAYARVRRVHILNQRINMFHSPSAARALAAVRPVMQPGRALYPHRIR</sequence>
<evidence type="ECO:0000313" key="1">
    <source>
        <dbReference type="EMBL" id="CAB3697986.1"/>
    </source>
</evidence>
<evidence type="ECO:0008006" key="3">
    <source>
        <dbReference type="Google" id="ProtNLM"/>
    </source>
</evidence>
<organism evidence="1 2">
    <name type="scientific">Achromobacter deleyi</name>
    <dbReference type="NCBI Taxonomy" id="1353891"/>
    <lineage>
        <taxon>Bacteria</taxon>
        <taxon>Pseudomonadati</taxon>
        <taxon>Pseudomonadota</taxon>
        <taxon>Betaproteobacteria</taxon>
        <taxon>Burkholderiales</taxon>
        <taxon>Alcaligenaceae</taxon>
        <taxon>Achromobacter</taxon>
    </lineage>
</organism>
<reference evidence="1 2" key="1">
    <citation type="submission" date="2020-04" db="EMBL/GenBank/DDBJ databases">
        <authorList>
            <person name="De Canck E."/>
        </authorList>
    </citation>
    <scope>NUCLEOTIDE SEQUENCE [LARGE SCALE GENOMIC DNA]</scope>
    <source>
        <strain evidence="1 2">LMG 3458</strain>
    </source>
</reference>
<evidence type="ECO:0000313" key="2">
    <source>
        <dbReference type="Proteomes" id="UP000494111"/>
    </source>
</evidence>
<dbReference type="RefSeq" id="WP_175216441.1">
    <property type="nucleotide sequence ID" value="NZ_CADIJO010000007.1"/>
</dbReference>
<dbReference type="Pfam" id="PF17212">
    <property type="entry name" value="Tube"/>
    <property type="match status" value="1"/>
</dbReference>
<proteinExistence type="predicted"/>